<dbReference type="GO" id="GO:0005634">
    <property type="term" value="C:nucleus"/>
    <property type="evidence" value="ECO:0007669"/>
    <property type="project" value="TreeGrafter"/>
</dbReference>
<accession>A0AAW1N7L1</accession>
<dbReference type="Proteomes" id="UP001458880">
    <property type="component" value="Unassembled WGS sequence"/>
</dbReference>
<dbReference type="InterPro" id="IPR050863">
    <property type="entry name" value="CenT-Element_Derived"/>
</dbReference>
<feature type="domain" description="DDE-1" evidence="2">
    <location>
        <begin position="306"/>
        <end position="392"/>
    </location>
</feature>
<dbReference type="PANTHER" id="PTHR19303">
    <property type="entry name" value="TRANSPOSON"/>
    <property type="match status" value="1"/>
</dbReference>
<dbReference type="Pfam" id="PF03184">
    <property type="entry name" value="DDE_1"/>
    <property type="match status" value="1"/>
</dbReference>
<dbReference type="PANTHER" id="PTHR19303:SF74">
    <property type="entry name" value="POGO TRANSPOSABLE ELEMENT WITH KRAB DOMAIN"/>
    <property type="match status" value="1"/>
</dbReference>
<dbReference type="InterPro" id="IPR004875">
    <property type="entry name" value="DDE_SF_endonuclease_dom"/>
</dbReference>
<sequence>MPRKIIGRKPKGKLKNWDAQSMMKAIVSRKEDGFEKSCEALRSSSDVFAKIVSVREKKMGLRKAVKLYEVPQTSLQRFVNSDKTPEECVNLKVGRKPVLPANLETELVEYLIEMDDRFYAKRDDVKRLTYLPANLETELVEYLIEMDDRFYGLRRDDVKRLTYQLAVRNNVPHPFLNKTAGRAWFDLFIRRHKKRLTIHKPIGTSFSRCNGFNKDAIYYLCYLFNMLTAAYDKHPYPSDKVFNVDETGLTVVQTKIPHVIKLKGKRQVGAITSAERGSLVTEEHDGYSHERSATGVTRKMPSVWGIQTDLFTEWFQHFLQTTRPSKKSPVLLILDGHNTHTRNLQIIDLARKNHVTIVSIPPHTSHKTQPLDKTFMGPLKTYYSEFVRQFLRHNTRPVGPYDIAELFGKAYLQSGLIAATGIFFVKVTGIYPCDRTVFKDVDVLPSESSSQTEAIPSPDVNIQSPLSTRLQFSDHSSCASTPAAQNDRDAGIPHNPFRLSDVDLQEVGPSNQPTTYVQLGI</sequence>
<comment type="caution">
    <text evidence="4">The sequence shown here is derived from an EMBL/GenBank/DDBJ whole genome shotgun (WGS) entry which is preliminary data.</text>
</comment>
<dbReference type="AlphaFoldDB" id="A0AAW1N7L1"/>
<evidence type="ECO:0000313" key="5">
    <source>
        <dbReference type="Proteomes" id="UP001458880"/>
    </source>
</evidence>
<organism evidence="4 5">
    <name type="scientific">Popillia japonica</name>
    <name type="common">Japanese beetle</name>
    <dbReference type="NCBI Taxonomy" id="7064"/>
    <lineage>
        <taxon>Eukaryota</taxon>
        <taxon>Metazoa</taxon>
        <taxon>Ecdysozoa</taxon>
        <taxon>Arthropoda</taxon>
        <taxon>Hexapoda</taxon>
        <taxon>Insecta</taxon>
        <taxon>Pterygota</taxon>
        <taxon>Neoptera</taxon>
        <taxon>Endopterygota</taxon>
        <taxon>Coleoptera</taxon>
        <taxon>Polyphaga</taxon>
        <taxon>Scarabaeiformia</taxon>
        <taxon>Scarabaeidae</taxon>
        <taxon>Rutelinae</taxon>
        <taxon>Popillia</taxon>
    </lineage>
</organism>
<feature type="region of interest" description="Disordered" evidence="1">
    <location>
        <begin position="476"/>
        <end position="496"/>
    </location>
</feature>
<dbReference type="InterPro" id="IPR007889">
    <property type="entry name" value="HTH_Psq"/>
</dbReference>
<dbReference type="GO" id="GO:0003677">
    <property type="term" value="F:DNA binding"/>
    <property type="evidence" value="ECO:0007669"/>
    <property type="project" value="InterPro"/>
</dbReference>
<evidence type="ECO:0000259" key="2">
    <source>
        <dbReference type="Pfam" id="PF03184"/>
    </source>
</evidence>
<protein>
    <submittedName>
        <fullName evidence="4">DDE superfamily endonuclease</fullName>
    </submittedName>
</protein>
<dbReference type="GO" id="GO:0004519">
    <property type="term" value="F:endonuclease activity"/>
    <property type="evidence" value="ECO:0007669"/>
    <property type="project" value="UniProtKB-KW"/>
</dbReference>
<dbReference type="EMBL" id="JASPKY010000008">
    <property type="protein sequence ID" value="KAK9754303.1"/>
    <property type="molecule type" value="Genomic_DNA"/>
</dbReference>
<keyword evidence="4" id="KW-0540">Nuclease</keyword>
<keyword evidence="4" id="KW-0255">Endonuclease</keyword>
<evidence type="ECO:0000259" key="3">
    <source>
        <dbReference type="Pfam" id="PF05225"/>
    </source>
</evidence>
<gene>
    <name evidence="4" type="ORF">QE152_g1394</name>
</gene>
<reference evidence="4 5" key="1">
    <citation type="journal article" date="2024" name="BMC Genomics">
        <title>De novo assembly and annotation of Popillia japonica's genome with initial clues to its potential as an invasive pest.</title>
        <authorList>
            <person name="Cucini C."/>
            <person name="Boschi S."/>
            <person name="Funari R."/>
            <person name="Cardaioli E."/>
            <person name="Iannotti N."/>
            <person name="Marturano G."/>
            <person name="Paoli F."/>
            <person name="Bruttini M."/>
            <person name="Carapelli A."/>
            <person name="Frati F."/>
            <person name="Nardi F."/>
        </authorList>
    </citation>
    <scope>NUCLEOTIDE SEQUENCE [LARGE SCALE GENOMIC DNA]</scope>
    <source>
        <strain evidence="4">DMR45628</strain>
    </source>
</reference>
<keyword evidence="4" id="KW-0378">Hydrolase</keyword>
<keyword evidence="5" id="KW-1185">Reference proteome</keyword>
<name>A0AAW1N7L1_POPJA</name>
<feature type="domain" description="HTH psq-type" evidence="3">
    <location>
        <begin position="53"/>
        <end position="80"/>
    </location>
</feature>
<proteinExistence type="predicted"/>
<evidence type="ECO:0000313" key="4">
    <source>
        <dbReference type="EMBL" id="KAK9754303.1"/>
    </source>
</evidence>
<evidence type="ECO:0000256" key="1">
    <source>
        <dbReference type="SAM" id="MobiDB-lite"/>
    </source>
</evidence>
<dbReference type="Pfam" id="PF05225">
    <property type="entry name" value="HTH_psq"/>
    <property type="match status" value="1"/>
</dbReference>